<comment type="cofactor">
    <cofactor evidence="6">
        <name>Ca(2+)</name>
        <dbReference type="ChEBI" id="CHEBI:29108"/>
    </cofactor>
</comment>
<feature type="binding site" evidence="6">
    <location>
        <position position="570"/>
    </location>
    <ligand>
        <name>Ca(2+)</name>
        <dbReference type="ChEBI" id="CHEBI:29108"/>
    </ligand>
</feature>
<keyword evidence="11" id="KW-1185">Reference proteome</keyword>
<dbReference type="GO" id="GO:0004571">
    <property type="term" value="F:mannosyl-oligosaccharide 1,2-alpha-mannosidase activity"/>
    <property type="evidence" value="ECO:0007669"/>
    <property type="project" value="InterPro"/>
</dbReference>
<keyword evidence="7" id="KW-0326">Glycosidase</keyword>
<keyword evidence="6" id="KW-0479">Metal-binding</keyword>
<evidence type="ECO:0000256" key="1">
    <source>
        <dbReference type="ARBA" id="ARBA00004240"/>
    </source>
</evidence>
<feature type="active site" evidence="5">
    <location>
        <position position="352"/>
    </location>
</feature>
<keyword evidence="4" id="KW-0325">Glycoprotein</keyword>
<dbReference type="GO" id="GO:0005509">
    <property type="term" value="F:calcium ion binding"/>
    <property type="evidence" value="ECO:0007669"/>
    <property type="project" value="InterPro"/>
</dbReference>
<sequence>MLRNNRPLKCDGLSNQVGVSHFIWSFWSLLLFLVTLAHCMTDEGVGNLRQETRNIFYHGFDNYMEHAFPADELRPVTCGPLTRDRANPAHIELNDVLGNYSLTLVDSLSTLAILASSPPEKTDGRNPLKDFQDGIAALVQLYGDGRDGPSGQGLRARGFDLDSKVQLFETNIRGLGGLLSAHLFATGELPITGYDSKVQTKRGRTGIFWPNGFVYDGQLLRLALDLGKRLLPAFNTPTGIPYPRINLRYGIPFYATSSVSTDQEHGQCLNTPDPSTGNPEITETCSAGAGSLILEFATLSRLTGDPQFENVAKRAFWAIWERRSMHGLIGADIDSETGQWIGPYTGVGAGIDSFFEYAFKSHILLSGLPYNSGTRDDNDPDAFLSVWKDAHAAIHRHVYRGAAFGHPHYIQVDLYTGATRAHWIDSLSAYFPGLLTLAGELEEAIETHLLYAALWTRYSALPERWSTATGTIEHGLRWWGGRPEFVESTWYIYRATNDPYYLHIGEMVLRDIKRRCWTACGWAGLQDVQSGEKTDRMESFFLGETAKYLHLLFDPTHPLNKLDAPFVMTTEGHPLIIPKYFRNPEVSTISNMTRVSRKRRTKVYEKVCPVPPPTVPFTVSATAARQDIFHAANLVRLYKTPKSIDVEGPLVDFTSQHPSITAADLSSPSNYTYYPWTLPLNLVPQNATSAKLALRTTLDVSFPSQTDGPLNIGGVQRLTNGILVNSMNGLRLGMILEPDSIKATGEIALNQFFRIHSVSNVPLGRDEKVFLERESVADFNPLDPYFTRVRDMQSLDIVLDMEPNILSSIPTSAKKAVEDLLSSVNGSTLSLDLDDLSFVGEGGEDGTRSMFDSLLTKIQNILSTDSVFVRDSNILADNSAGHGLSFERTHMEASLPAGPGAAPIPDIDEEPTLTRTSSSSEKMENSDLPWDKIYVTHDHLCGPTLPAHIPRENQILVITRGSCSFSEKLQNIPSYPPSSSSLQLVIVVSYDVDEDGDPRLIQPLLDKQQTLTSGLARQNPIPLVMVGGGDKTMDLLKRTKGLGIRRRWSVLSQGVKIGNLIVL</sequence>
<keyword evidence="9" id="KW-0812">Transmembrane</keyword>
<evidence type="ECO:0000256" key="8">
    <source>
        <dbReference type="SAM" id="MobiDB-lite"/>
    </source>
</evidence>
<evidence type="ECO:0000256" key="2">
    <source>
        <dbReference type="ARBA" id="ARBA00007658"/>
    </source>
</evidence>
<dbReference type="PRINTS" id="PR00747">
    <property type="entry name" value="GLYHDRLASE47"/>
</dbReference>
<feature type="active site" evidence="5">
    <location>
        <position position="484"/>
    </location>
</feature>
<comment type="similarity">
    <text evidence="2 7">Belongs to the glycosyl hydrolase 47 family.</text>
</comment>
<evidence type="ECO:0000313" key="11">
    <source>
        <dbReference type="Proteomes" id="UP000799429"/>
    </source>
</evidence>
<organism evidence="10 11">
    <name type="scientific">Patellaria atrata CBS 101060</name>
    <dbReference type="NCBI Taxonomy" id="1346257"/>
    <lineage>
        <taxon>Eukaryota</taxon>
        <taxon>Fungi</taxon>
        <taxon>Dikarya</taxon>
        <taxon>Ascomycota</taxon>
        <taxon>Pezizomycotina</taxon>
        <taxon>Dothideomycetes</taxon>
        <taxon>Dothideomycetes incertae sedis</taxon>
        <taxon>Patellariales</taxon>
        <taxon>Patellariaceae</taxon>
        <taxon>Patellaria</taxon>
    </lineage>
</organism>
<keyword evidence="9" id="KW-0472">Membrane</keyword>
<dbReference type="EC" id="3.2.1.-" evidence="7"/>
<keyword evidence="7 10" id="KW-0378">Hydrolase</keyword>
<evidence type="ECO:0000256" key="4">
    <source>
        <dbReference type="ARBA" id="ARBA00023180"/>
    </source>
</evidence>
<dbReference type="InterPro" id="IPR044674">
    <property type="entry name" value="EDEM1/2/3"/>
</dbReference>
<feature type="active site" evidence="5">
    <location>
        <position position="463"/>
    </location>
</feature>
<dbReference type="Pfam" id="PF01532">
    <property type="entry name" value="Glyco_hydro_47"/>
    <property type="match status" value="1"/>
</dbReference>
<name>A0A9P4SEU3_9PEZI</name>
<evidence type="ECO:0000256" key="3">
    <source>
        <dbReference type="ARBA" id="ARBA00022824"/>
    </source>
</evidence>
<keyword evidence="9" id="KW-1133">Transmembrane helix</keyword>
<protein>
    <recommendedName>
        <fullName evidence="7">alpha-1,2-Mannosidase</fullName>
        <ecNumber evidence="7">3.2.1.-</ecNumber>
    </recommendedName>
</protein>
<dbReference type="GO" id="GO:0016020">
    <property type="term" value="C:membrane"/>
    <property type="evidence" value="ECO:0007669"/>
    <property type="project" value="InterPro"/>
</dbReference>
<keyword evidence="6" id="KW-0106">Calcium</keyword>
<dbReference type="InterPro" id="IPR036026">
    <property type="entry name" value="Seven-hairpin_glycosidases"/>
</dbReference>
<feature type="compositionally biased region" description="Low complexity" evidence="8">
    <location>
        <begin position="896"/>
        <end position="905"/>
    </location>
</feature>
<dbReference type="OrthoDB" id="8118055at2759"/>
<reference evidence="10" key="1">
    <citation type="journal article" date="2020" name="Stud. Mycol.">
        <title>101 Dothideomycetes genomes: a test case for predicting lifestyles and emergence of pathogens.</title>
        <authorList>
            <person name="Haridas S."/>
            <person name="Albert R."/>
            <person name="Binder M."/>
            <person name="Bloem J."/>
            <person name="Labutti K."/>
            <person name="Salamov A."/>
            <person name="Andreopoulos B."/>
            <person name="Baker S."/>
            <person name="Barry K."/>
            <person name="Bills G."/>
            <person name="Bluhm B."/>
            <person name="Cannon C."/>
            <person name="Castanera R."/>
            <person name="Culley D."/>
            <person name="Daum C."/>
            <person name="Ezra D."/>
            <person name="Gonzalez J."/>
            <person name="Henrissat B."/>
            <person name="Kuo A."/>
            <person name="Liang C."/>
            <person name="Lipzen A."/>
            <person name="Lutzoni F."/>
            <person name="Magnuson J."/>
            <person name="Mondo S."/>
            <person name="Nolan M."/>
            <person name="Ohm R."/>
            <person name="Pangilinan J."/>
            <person name="Park H.-J."/>
            <person name="Ramirez L."/>
            <person name="Alfaro M."/>
            <person name="Sun H."/>
            <person name="Tritt A."/>
            <person name="Yoshinaga Y."/>
            <person name="Zwiers L.-H."/>
            <person name="Turgeon B."/>
            <person name="Goodwin S."/>
            <person name="Spatafora J."/>
            <person name="Crous P."/>
            <person name="Grigoriev I."/>
        </authorList>
    </citation>
    <scope>NUCLEOTIDE SEQUENCE</scope>
    <source>
        <strain evidence="10">CBS 101060</strain>
    </source>
</reference>
<dbReference type="GO" id="GO:1904380">
    <property type="term" value="P:endoplasmic reticulum mannose trimming"/>
    <property type="evidence" value="ECO:0007669"/>
    <property type="project" value="InterPro"/>
</dbReference>
<evidence type="ECO:0000256" key="6">
    <source>
        <dbReference type="PIRSR" id="PIRSR601382-2"/>
    </source>
</evidence>
<dbReference type="PANTHER" id="PTHR45679">
    <property type="entry name" value="ER DEGRADATION-ENHANCING ALPHA-MANNOSIDASE-LIKE PROTEIN 2"/>
    <property type="match status" value="1"/>
</dbReference>
<accession>A0A9P4SEU3</accession>
<comment type="caution">
    <text evidence="10">The sequence shown here is derived from an EMBL/GenBank/DDBJ whole genome shotgun (WGS) entry which is preliminary data.</text>
</comment>
<dbReference type="GO" id="GO:0005975">
    <property type="term" value="P:carbohydrate metabolic process"/>
    <property type="evidence" value="ECO:0007669"/>
    <property type="project" value="InterPro"/>
</dbReference>
<gene>
    <name evidence="10" type="ORF">M501DRAFT_1030224</name>
</gene>
<dbReference type="GO" id="GO:0036503">
    <property type="term" value="P:ERAD pathway"/>
    <property type="evidence" value="ECO:0007669"/>
    <property type="project" value="UniProtKB-ARBA"/>
</dbReference>
<dbReference type="InterPro" id="IPR001382">
    <property type="entry name" value="Glyco_hydro_47"/>
</dbReference>
<feature type="region of interest" description="Disordered" evidence="8">
    <location>
        <begin position="894"/>
        <end position="924"/>
    </location>
</feature>
<keyword evidence="3" id="KW-0256">Endoplasmic reticulum</keyword>
<dbReference type="PANTHER" id="PTHR45679:SF5">
    <property type="entry name" value="ER DEGRADATION-ENHANCING ALPHA-MANNOSIDASE-LIKE PROTEIN 1"/>
    <property type="match status" value="1"/>
</dbReference>
<evidence type="ECO:0000256" key="7">
    <source>
        <dbReference type="RuleBase" id="RU361193"/>
    </source>
</evidence>
<dbReference type="GO" id="GO:0044322">
    <property type="term" value="C:endoplasmic reticulum quality control compartment"/>
    <property type="evidence" value="ECO:0007669"/>
    <property type="project" value="GOC"/>
</dbReference>
<dbReference type="Gene3D" id="1.50.10.10">
    <property type="match status" value="1"/>
</dbReference>
<evidence type="ECO:0000313" key="10">
    <source>
        <dbReference type="EMBL" id="KAF2841039.1"/>
    </source>
</evidence>
<dbReference type="SUPFAM" id="SSF48225">
    <property type="entry name" value="Seven-hairpin glycosidases"/>
    <property type="match status" value="1"/>
</dbReference>
<dbReference type="Proteomes" id="UP000799429">
    <property type="component" value="Unassembled WGS sequence"/>
</dbReference>
<dbReference type="InterPro" id="IPR012341">
    <property type="entry name" value="6hp_glycosidase-like_sf"/>
</dbReference>
<feature type="transmembrane region" description="Helical" evidence="9">
    <location>
        <begin position="21"/>
        <end position="38"/>
    </location>
</feature>
<evidence type="ECO:0000256" key="9">
    <source>
        <dbReference type="SAM" id="Phobius"/>
    </source>
</evidence>
<dbReference type="EMBL" id="MU006092">
    <property type="protein sequence ID" value="KAF2841039.1"/>
    <property type="molecule type" value="Genomic_DNA"/>
</dbReference>
<comment type="subcellular location">
    <subcellularLocation>
        <location evidence="1">Endoplasmic reticulum</location>
    </subcellularLocation>
</comment>
<dbReference type="AlphaFoldDB" id="A0A9P4SEU3"/>
<evidence type="ECO:0000256" key="5">
    <source>
        <dbReference type="PIRSR" id="PIRSR601382-1"/>
    </source>
</evidence>
<proteinExistence type="inferred from homology"/>
<feature type="active site" description="Proton donor" evidence="5">
    <location>
        <position position="169"/>
    </location>
</feature>